<dbReference type="Proteomes" id="UP001280121">
    <property type="component" value="Unassembled WGS sequence"/>
</dbReference>
<feature type="region of interest" description="Disordered" evidence="1">
    <location>
        <begin position="229"/>
        <end position="251"/>
    </location>
</feature>
<evidence type="ECO:0000259" key="2">
    <source>
        <dbReference type="SMART" id="SM00575"/>
    </source>
</evidence>
<dbReference type="PANTHER" id="PTHR31973:SF187">
    <property type="entry name" value="MUTATOR TRANSPOSASE MUDRA PROTEIN"/>
    <property type="match status" value="1"/>
</dbReference>
<dbReference type="InterPro" id="IPR006564">
    <property type="entry name" value="Znf_PMZ"/>
</dbReference>
<proteinExistence type="predicted"/>
<comment type="caution">
    <text evidence="3">The sequence shown here is derived from an EMBL/GenBank/DDBJ whole genome shotgun (WGS) entry which is preliminary data.</text>
</comment>
<feature type="compositionally biased region" description="Basic and acidic residues" evidence="1">
    <location>
        <begin position="236"/>
        <end position="251"/>
    </location>
</feature>
<dbReference type="GO" id="GO:0008270">
    <property type="term" value="F:zinc ion binding"/>
    <property type="evidence" value="ECO:0007669"/>
    <property type="project" value="InterPro"/>
</dbReference>
<feature type="region of interest" description="Disordered" evidence="1">
    <location>
        <begin position="64"/>
        <end position="86"/>
    </location>
</feature>
<feature type="compositionally biased region" description="Polar residues" evidence="1">
    <location>
        <begin position="380"/>
        <end position="395"/>
    </location>
</feature>
<reference evidence="3" key="1">
    <citation type="journal article" date="2023" name="Plant J.">
        <title>Genome sequences and population genomics provide insights into the demographic history, inbreeding, and mutation load of two 'living fossil' tree species of Dipteronia.</title>
        <authorList>
            <person name="Feng Y."/>
            <person name="Comes H.P."/>
            <person name="Chen J."/>
            <person name="Zhu S."/>
            <person name="Lu R."/>
            <person name="Zhang X."/>
            <person name="Li P."/>
            <person name="Qiu J."/>
            <person name="Olsen K.M."/>
            <person name="Qiu Y."/>
        </authorList>
    </citation>
    <scope>NUCLEOTIDE SEQUENCE</scope>
    <source>
        <strain evidence="3">KIB01</strain>
    </source>
</reference>
<evidence type="ECO:0000313" key="3">
    <source>
        <dbReference type="EMBL" id="KAK2661927.1"/>
    </source>
</evidence>
<name>A0AAD9XM70_9ROSI</name>
<evidence type="ECO:0000256" key="1">
    <source>
        <dbReference type="SAM" id="MobiDB-lite"/>
    </source>
</evidence>
<accession>A0AAD9XM70</accession>
<feature type="region of interest" description="Disordered" evidence="1">
    <location>
        <begin position="358"/>
        <end position="395"/>
    </location>
</feature>
<keyword evidence="4" id="KW-1185">Reference proteome</keyword>
<organism evidence="3 4">
    <name type="scientific">Dipteronia dyeriana</name>
    <dbReference type="NCBI Taxonomy" id="168575"/>
    <lineage>
        <taxon>Eukaryota</taxon>
        <taxon>Viridiplantae</taxon>
        <taxon>Streptophyta</taxon>
        <taxon>Embryophyta</taxon>
        <taxon>Tracheophyta</taxon>
        <taxon>Spermatophyta</taxon>
        <taxon>Magnoliopsida</taxon>
        <taxon>eudicotyledons</taxon>
        <taxon>Gunneridae</taxon>
        <taxon>Pentapetalae</taxon>
        <taxon>rosids</taxon>
        <taxon>malvids</taxon>
        <taxon>Sapindales</taxon>
        <taxon>Sapindaceae</taxon>
        <taxon>Hippocastanoideae</taxon>
        <taxon>Acereae</taxon>
        <taxon>Dipteronia</taxon>
    </lineage>
</organism>
<dbReference type="AlphaFoldDB" id="A0AAD9XM70"/>
<sequence length="395" mass="45019">MMYRVKKDNDGQHKYDPHDPDQFFCFRVHHDGEFNGDMDEYIGGGALSFCEYVHATVSKEAGKKDKRKHVLEKAGDQEAEGQGQGQDDIAAETYMDPTKIWDSLNVPNRPHKELGASRSEFEDVSDELCSLEGWSDGEEGSDMYPVAYTLVEAETKDTLGWFLDQLTLDLDLNNSFGIVWNNDKQKGLIVAIVERFQNLEHRFNQWMEKMKTESLPTYNWLAGKDAKHSSRQANNRYDEADQKLPNEKTSKEKAKVEKWSRKIGPKVFRFVEKVKQESVYYYSEYNGNSTYQVRVRGDEQFFVDINDRTCVCNKWQLIEIPYVHGMTTLLSTNQNPMDFIHLRCIKYGKEGHNRVTCERMGGGSDSVRGSQADEGGSESIGGSQADEGSQSVSGL</sequence>
<dbReference type="SMART" id="SM00575">
    <property type="entry name" value="ZnF_PMZ"/>
    <property type="match status" value="1"/>
</dbReference>
<gene>
    <name evidence="3" type="ORF">Ddye_000501</name>
</gene>
<protein>
    <recommendedName>
        <fullName evidence="2">Zinc finger PMZ-type domain-containing protein</fullName>
    </recommendedName>
</protein>
<feature type="domain" description="Zinc finger PMZ-type" evidence="2">
    <location>
        <begin position="308"/>
        <end position="335"/>
    </location>
</feature>
<dbReference type="PANTHER" id="PTHR31973">
    <property type="entry name" value="POLYPROTEIN, PUTATIVE-RELATED"/>
    <property type="match status" value="1"/>
</dbReference>
<dbReference type="EMBL" id="JANJYI010000001">
    <property type="protein sequence ID" value="KAK2661927.1"/>
    <property type="molecule type" value="Genomic_DNA"/>
</dbReference>
<evidence type="ECO:0000313" key="4">
    <source>
        <dbReference type="Proteomes" id="UP001280121"/>
    </source>
</evidence>